<feature type="compositionally biased region" description="Low complexity" evidence="1">
    <location>
        <begin position="335"/>
        <end position="349"/>
    </location>
</feature>
<feature type="compositionally biased region" description="Polar residues" evidence="1">
    <location>
        <begin position="40"/>
        <end position="53"/>
    </location>
</feature>
<feature type="compositionally biased region" description="Basic and acidic residues" evidence="1">
    <location>
        <begin position="15"/>
        <end position="24"/>
    </location>
</feature>
<name>A0A9P0A5B5_BEMTA</name>
<evidence type="ECO:0000313" key="2">
    <source>
        <dbReference type="EMBL" id="CAH0384368.1"/>
    </source>
</evidence>
<accession>A0A9P0A5B5</accession>
<feature type="compositionally biased region" description="Low complexity" evidence="1">
    <location>
        <begin position="65"/>
        <end position="96"/>
    </location>
</feature>
<gene>
    <name evidence="2" type="ORF">BEMITA_LOCUS3698</name>
</gene>
<evidence type="ECO:0000256" key="1">
    <source>
        <dbReference type="SAM" id="MobiDB-lite"/>
    </source>
</evidence>
<proteinExistence type="predicted"/>
<protein>
    <submittedName>
        <fullName evidence="2">Uncharacterized protein</fullName>
    </submittedName>
</protein>
<sequence>MLYSQTPRHYVVTDSADRPRRAEEQYSYSYSSESVSRSSPNSAPTRSYSTTSERVNKSYGGGPGSYNYSTERSSRSSDSGRPGSYHSSYSSTTSGRLPGGTTYRHFAYRTYPKLPYIAIKRITTVPIHVAPHGRVRRSVLRGALDRIQHLPRSHVGASAEDEFLNAKASVNFDDTVHSIRAQTAALLKRVHTPIPHAVRPLPISGSYKYIETPIPERINSDAYINVMLLSPNERVLRDVVPMSHYPGTTQQRNSIEKVREDLIIKPVNPPHSHVSFQTPLTSEEKLLIPKTLETKQTFDDGAVFQKEEEIDTWLTHQRKKKSKKNEESNEDQQNEESAALNEELSLNAEKNLTVTESSPQLINEEETTEESNQNITEQEPEQLKENLDEPQEPEQLKEHLDELQEPEQLKENLDELQEPEQLQTYDQQPTEQGPVEEDKEQVDKEAEFLNYHDDPVQEEPVEPKEIAKDEKEIEEITDVPYNSNDDENKGNLEENIDELITGNEKGTEPEQNEEDLQKDVEVDTQREKEAEENAESIRQNRSEETEEQREEVTTAENELVTPADEIAEESLGEAAIQGEEIEARARVPSQVADDHEDVDIKSIEEVTDIGENEGDKRATEVSEVSESKDCSTHERKDNDGLKSESEISDLEEDAGPVAEKLSTKDTLQPVTDVNLEDMSLVDDVFEPAPDTAAVNKVQHDLTTTDEECEEDST</sequence>
<organism evidence="2 3">
    <name type="scientific">Bemisia tabaci</name>
    <name type="common">Sweetpotato whitefly</name>
    <name type="synonym">Aleurodes tabaci</name>
    <dbReference type="NCBI Taxonomy" id="7038"/>
    <lineage>
        <taxon>Eukaryota</taxon>
        <taxon>Metazoa</taxon>
        <taxon>Ecdysozoa</taxon>
        <taxon>Arthropoda</taxon>
        <taxon>Hexapoda</taxon>
        <taxon>Insecta</taxon>
        <taxon>Pterygota</taxon>
        <taxon>Neoptera</taxon>
        <taxon>Paraneoptera</taxon>
        <taxon>Hemiptera</taxon>
        <taxon>Sternorrhyncha</taxon>
        <taxon>Aleyrodoidea</taxon>
        <taxon>Aleyrodidae</taxon>
        <taxon>Aleyrodinae</taxon>
        <taxon>Bemisia</taxon>
    </lineage>
</organism>
<reference evidence="2" key="1">
    <citation type="submission" date="2021-12" db="EMBL/GenBank/DDBJ databases">
        <authorList>
            <person name="King R."/>
        </authorList>
    </citation>
    <scope>NUCLEOTIDE SEQUENCE</scope>
</reference>
<evidence type="ECO:0000313" key="3">
    <source>
        <dbReference type="Proteomes" id="UP001152759"/>
    </source>
</evidence>
<feature type="region of interest" description="Disordered" evidence="1">
    <location>
        <begin position="1"/>
        <end position="100"/>
    </location>
</feature>
<feature type="compositionally biased region" description="Basic and acidic residues" evidence="1">
    <location>
        <begin position="441"/>
        <end position="471"/>
    </location>
</feature>
<feature type="compositionally biased region" description="Basic and acidic residues" evidence="1">
    <location>
        <begin position="613"/>
        <end position="645"/>
    </location>
</feature>
<keyword evidence="3" id="KW-1185">Reference proteome</keyword>
<dbReference type="AlphaFoldDB" id="A0A9P0A5B5"/>
<dbReference type="EMBL" id="OU963863">
    <property type="protein sequence ID" value="CAH0384368.1"/>
    <property type="molecule type" value="Genomic_DNA"/>
</dbReference>
<feature type="compositionally biased region" description="Basic and acidic residues" evidence="1">
    <location>
        <begin position="394"/>
        <end position="413"/>
    </location>
</feature>
<feature type="region of interest" description="Disordered" evidence="1">
    <location>
        <begin position="316"/>
        <end position="669"/>
    </location>
</feature>
<feature type="compositionally biased region" description="Polar residues" evidence="1">
    <location>
        <begin position="350"/>
        <end position="361"/>
    </location>
</feature>
<feature type="compositionally biased region" description="Basic and acidic residues" evidence="1">
    <location>
        <begin position="515"/>
        <end position="531"/>
    </location>
</feature>
<dbReference type="Proteomes" id="UP001152759">
    <property type="component" value="Chromosome 2"/>
</dbReference>
<feature type="compositionally biased region" description="Low complexity" evidence="1">
    <location>
        <begin position="25"/>
        <end position="39"/>
    </location>
</feature>
<feature type="compositionally biased region" description="Polar residues" evidence="1">
    <location>
        <begin position="420"/>
        <end position="431"/>
    </location>
</feature>